<evidence type="ECO:0000256" key="1">
    <source>
        <dbReference type="ARBA" id="ARBA00022723"/>
    </source>
</evidence>
<dbReference type="PANTHER" id="PTHR43808">
    <property type="entry name" value="ACETYLORNITHINE DEACETYLASE"/>
    <property type="match status" value="1"/>
</dbReference>
<keyword evidence="5" id="KW-0645">Protease</keyword>
<dbReference type="Pfam" id="PF01546">
    <property type="entry name" value="Peptidase_M20"/>
    <property type="match status" value="1"/>
</dbReference>
<dbReference type="Gene3D" id="3.30.70.360">
    <property type="match status" value="1"/>
</dbReference>
<comment type="caution">
    <text evidence="5">The sequence shown here is derived from an EMBL/GenBank/DDBJ whole genome shotgun (WGS) entry which is preliminary data.</text>
</comment>
<feature type="domain" description="Peptidase M20 dimerisation" evidence="4">
    <location>
        <begin position="178"/>
        <end position="271"/>
    </location>
</feature>
<keyword evidence="6" id="KW-1185">Reference proteome</keyword>
<reference evidence="5" key="1">
    <citation type="journal article" date="2014" name="Int. J. Syst. Evol. Microbiol.">
        <title>Complete genome sequence of Corynebacterium casei LMG S-19264T (=DSM 44701T), isolated from a smear-ripened cheese.</title>
        <authorList>
            <consortium name="US DOE Joint Genome Institute (JGI-PGF)"/>
            <person name="Walter F."/>
            <person name="Albersmeier A."/>
            <person name="Kalinowski J."/>
            <person name="Ruckert C."/>
        </authorList>
    </citation>
    <scope>NUCLEOTIDE SEQUENCE</scope>
    <source>
        <strain evidence="5">CGMCC 4.7110</strain>
    </source>
</reference>
<reference evidence="5" key="2">
    <citation type="submission" date="2020-09" db="EMBL/GenBank/DDBJ databases">
        <authorList>
            <person name="Sun Q."/>
            <person name="Zhou Y."/>
        </authorList>
    </citation>
    <scope>NUCLEOTIDE SEQUENCE</scope>
    <source>
        <strain evidence="5">CGMCC 4.7110</strain>
    </source>
</reference>
<dbReference type="GO" id="GO:0004180">
    <property type="term" value="F:carboxypeptidase activity"/>
    <property type="evidence" value="ECO:0007669"/>
    <property type="project" value="UniProtKB-KW"/>
</dbReference>
<dbReference type="RefSeq" id="WP_189265471.1">
    <property type="nucleotide sequence ID" value="NZ_BMML01000013.1"/>
</dbReference>
<dbReference type="InterPro" id="IPR036264">
    <property type="entry name" value="Bact_exopeptidase_dim_dom"/>
</dbReference>
<proteinExistence type="predicted"/>
<dbReference type="PIRSF" id="PIRSF037238">
    <property type="entry name" value="Carboxypeptidase_G2"/>
    <property type="match status" value="1"/>
</dbReference>
<keyword evidence="1" id="KW-0479">Metal-binding</keyword>
<gene>
    <name evidence="5" type="ORF">GCM10011578_054640</name>
</gene>
<evidence type="ECO:0000256" key="2">
    <source>
        <dbReference type="ARBA" id="ARBA00022801"/>
    </source>
</evidence>
<accession>A0A917XGJ5</accession>
<dbReference type="PANTHER" id="PTHR43808:SF9">
    <property type="entry name" value="BLL0789 PROTEIN"/>
    <property type="match status" value="1"/>
</dbReference>
<dbReference type="GO" id="GO:0046872">
    <property type="term" value="F:metal ion binding"/>
    <property type="evidence" value="ECO:0007669"/>
    <property type="project" value="UniProtKB-KW"/>
</dbReference>
<dbReference type="InterPro" id="IPR002933">
    <property type="entry name" value="Peptidase_M20"/>
</dbReference>
<feature type="active site" evidence="3">
    <location>
        <position position="87"/>
    </location>
</feature>
<keyword evidence="2" id="KW-0378">Hydrolase</keyword>
<dbReference type="EMBL" id="BMML01000013">
    <property type="protein sequence ID" value="GGN22754.1"/>
    <property type="molecule type" value="Genomic_DNA"/>
</dbReference>
<evidence type="ECO:0000256" key="3">
    <source>
        <dbReference type="PIRSR" id="PIRSR037238-1"/>
    </source>
</evidence>
<dbReference type="InterPro" id="IPR050072">
    <property type="entry name" value="Peptidase_M20A"/>
</dbReference>
<evidence type="ECO:0000313" key="5">
    <source>
        <dbReference type="EMBL" id="GGN22754.1"/>
    </source>
</evidence>
<feature type="active site" description="Proton acceptor" evidence="3">
    <location>
        <position position="143"/>
    </location>
</feature>
<sequence length="380" mass="38850">MTLSPTGAGYVPALGTLLADLRELVECESPSSDLAAVARSADLVARLGATRLGAVPERIVVDGVHHLRWRFGGSRAKPRVLVLGHHDTVWPIGTLARHPFDVTDGVLRGPGCLDMLAGLVMALHAIAALPSRDGVTLLVTGDEEVGSVSSRSLIEDEARSASAALVLEASADGGALKTARKGISIYELEILGRAAHAGLEPEKGVNATVELAHQVRAIVALGGGGTTVTPTAVVAGTTANTVPAAARVSVDVRAWSTAEQERVDTALRALVPVLPEAGLVLHGGINRPPLEESSSLPLFRQAQAVAARLGLPGLDRAAVGGASDGNFTAGVGTPTLDGLGAVGGGAHAADEHLLVDRLIDRTRLLNALLLDLLGRGVVGN</sequence>
<name>A0A917XGJ5_9ACTN</name>
<dbReference type="InterPro" id="IPR017150">
    <property type="entry name" value="Pept_M20_glutamate_carboxypep"/>
</dbReference>
<keyword evidence="5" id="KW-0121">Carboxypeptidase</keyword>
<dbReference type="SUPFAM" id="SSF55031">
    <property type="entry name" value="Bacterial exopeptidase dimerisation domain"/>
    <property type="match status" value="1"/>
</dbReference>
<organism evidence="5 6">
    <name type="scientific">Streptomyces fuscichromogenes</name>
    <dbReference type="NCBI Taxonomy" id="1324013"/>
    <lineage>
        <taxon>Bacteria</taxon>
        <taxon>Bacillati</taxon>
        <taxon>Actinomycetota</taxon>
        <taxon>Actinomycetes</taxon>
        <taxon>Kitasatosporales</taxon>
        <taxon>Streptomycetaceae</taxon>
        <taxon>Streptomyces</taxon>
    </lineage>
</organism>
<evidence type="ECO:0000313" key="6">
    <source>
        <dbReference type="Proteomes" id="UP000653411"/>
    </source>
</evidence>
<protein>
    <submittedName>
        <fullName evidence="5">Glutamate carboxypeptidase</fullName>
    </submittedName>
</protein>
<dbReference type="InterPro" id="IPR011650">
    <property type="entry name" value="Peptidase_M20_dimer"/>
</dbReference>
<dbReference type="AlphaFoldDB" id="A0A917XGJ5"/>
<dbReference type="Pfam" id="PF07687">
    <property type="entry name" value="M20_dimer"/>
    <property type="match status" value="1"/>
</dbReference>
<dbReference type="SUPFAM" id="SSF53187">
    <property type="entry name" value="Zn-dependent exopeptidases"/>
    <property type="match status" value="1"/>
</dbReference>
<dbReference type="Gene3D" id="3.40.630.10">
    <property type="entry name" value="Zn peptidases"/>
    <property type="match status" value="1"/>
</dbReference>
<evidence type="ECO:0000259" key="4">
    <source>
        <dbReference type="Pfam" id="PF07687"/>
    </source>
</evidence>
<dbReference type="Proteomes" id="UP000653411">
    <property type="component" value="Unassembled WGS sequence"/>
</dbReference>